<dbReference type="PROSITE" id="PS51465">
    <property type="entry name" value="KAZAL_2"/>
    <property type="match status" value="1"/>
</dbReference>
<evidence type="ECO:0000256" key="3">
    <source>
        <dbReference type="ARBA" id="ARBA00023157"/>
    </source>
</evidence>
<keyword evidence="1" id="KW-0646">Protease inhibitor</keyword>
<proteinExistence type="predicted"/>
<feature type="domain" description="Kazal-like" evidence="4">
    <location>
        <begin position="77"/>
        <end position="114"/>
    </location>
</feature>
<dbReference type="InterPro" id="IPR036058">
    <property type="entry name" value="Kazal_dom_sf"/>
</dbReference>
<protein>
    <recommendedName>
        <fullName evidence="4">Kazal-like domain-containing protein</fullName>
    </recommendedName>
</protein>
<keyword evidence="3" id="KW-1015">Disulfide bond</keyword>
<gene>
    <name evidence="5" type="ORF">PHYSODRAFT_454146</name>
</gene>
<dbReference type="InterPro" id="IPR050653">
    <property type="entry name" value="Prot_Inhib_GrowthFact_Antg"/>
</dbReference>
<reference evidence="5 6" key="1">
    <citation type="journal article" date="2006" name="Science">
        <title>Phytophthora genome sequences uncover evolutionary origins and mechanisms of pathogenesis.</title>
        <authorList>
            <person name="Tyler B.M."/>
            <person name="Tripathy S."/>
            <person name="Zhang X."/>
            <person name="Dehal P."/>
            <person name="Jiang R.H."/>
            <person name="Aerts A."/>
            <person name="Arredondo F.D."/>
            <person name="Baxter L."/>
            <person name="Bensasson D."/>
            <person name="Beynon J.L."/>
            <person name="Chapman J."/>
            <person name="Damasceno C.M."/>
            <person name="Dorrance A.E."/>
            <person name="Dou D."/>
            <person name="Dickerman A.W."/>
            <person name="Dubchak I.L."/>
            <person name="Garbelotto M."/>
            <person name="Gijzen M."/>
            <person name="Gordon S.G."/>
            <person name="Govers F."/>
            <person name="Grunwald N.J."/>
            <person name="Huang W."/>
            <person name="Ivors K.L."/>
            <person name="Jones R.W."/>
            <person name="Kamoun S."/>
            <person name="Krampis K."/>
            <person name="Lamour K.H."/>
            <person name="Lee M.K."/>
            <person name="McDonald W.H."/>
            <person name="Medina M."/>
            <person name="Meijer H.J."/>
            <person name="Nordberg E.K."/>
            <person name="Maclean D.J."/>
            <person name="Ospina-Giraldo M.D."/>
            <person name="Morris P.F."/>
            <person name="Phuntumart V."/>
            <person name="Putnam N.H."/>
            <person name="Rash S."/>
            <person name="Rose J.K."/>
            <person name="Sakihama Y."/>
            <person name="Salamov A.A."/>
            <person name="Savidor A."/>
            <person name="Scheuring C.F."/>
            <person name="Smith B.M."/>
            <person name="Sobral B.W."/>
            <person name="Terry A."/>
            <person name="Torto-Alalibo T.A."/>
            <person name="Win J."/>
            <person name="Xu Z."/>
            <person name="Zhang H."/>
            <person name="Grigoriev I.V."/>
            <person name="Rokhsar D.S."/>
            <person name="Boore J.L."/>
        </authorList>
    </citation>
    <scope>NUCLEOTIDE SEQUENCE [LARGE SCALE GENOMIC DNA]</scope>
    <source>
        <strain evidence="5 6">P6497</strain>
    </source>
</reference>
<keyword evidence="6" id="KW-1185">Reference proteome</keyword>
<evidence type="ECO:0000313" key="5">
    <source>
        <dbReference type="EMBL" id="EGZ17029.1"/>
    </source>
</evidence>
<dbReference type="GeneID" id="20653024"/>
<sequence>SSGSSDVDCPAFCFAVMRPVYDTNGVQYSNECEMRRAKCQGKEKRKSMEEIYADYKKRYGKLPFGADADSKGSDSSAATGSDCPLVCFDVYDPVHDEQGNTYSNECYMKRAKCK</sequence>
<dbReference type="RefSeq" id="XP_009526087.1">
    <property type="nucleotide sequence ID" value="XM_009527792.1"/>
</dbReference>
<dbReference type="InterPro" id="IPR002350">
    <property type="entry name" value="Kazal_dom"/>
</dbReference>
<dbReference type="Pfam" id="PF07648">
    <property type="entry name" value="Kazal_2"/>
    <property type="match status" value="2"/>
</dbReference>
<dbReference type="SUPFAM" id="SSF100895">
    <property type="entry name" value="Kazal-type serine protease inhibitors"/>
    <property type="match status" value="2"/>
</dbReference>
<dbReference type="PANTHER" id="PTHR10913">
    <property type="entry name" value="FOLLISTATIN-RELATED"/>
    <property type="match status" value="1"/>
</dbReference>
<evidence type="ECO:0000259" key="4">
    <source>
        <dbReference type="PROSITE" id="PS51465"/>
    </source>
</evidence>
<feature type="non-terminal residue" evidence="5">
    <location>
        <position position="1"/>
    </location>
</feature>
<dbReference type="PANTHER" id="PTHR10913:SF45">
    <property type="entry name" value="FOLLISTATIN, ISOFORM A-RELATED"/>
    <property type="match status" value="1"/>
</dbReference>
<keyword evidence="2" id="KW-0722">Serine protease inhibitor</keyword>
<organism evidence="5 6">
    <name type="scientific">Phytophthora sojae (strain P6497)</name>
    <name type="common">Soybean stem and root rot agent</name>
    <name type="synonym">Phytophthora megasperma f. sp. glycines</name>
    <dbReference type="NCBI Taxonomy" id="1094619"/>
    <lineage>
        <taxon>Eukaryota</taxon>
        <taxon>Sar</taxon>
        <taxon>Stramenopiles</taxon>
        <taxon>Oomycota</taxon>
        <taxon>Peronosporomycetes</taxon>
        <taxon>Peronosporales</taxon>
        <taxon>Peronosporaceae</taxon>
        <taxon>Phytophthora</taxon>
    </lineage>
</organism>
<dbReference type="AlphaFoldDB" id="G4ZFE0"/>
<accession>G4ZFE0</accession>
<evidence type="ECO:0000256" key="2">
    <source>
        <dbReference type="ARBA" id="ARBA00022900"/>
    </source>
</evidence>
<name>G4ZFE0_PHYSP</name>
<evidence type="ECO:0000256" key="1">
    <source>
        <dbReference type="ARBA" id="ARBA00022690"/>
    </source>
</evidence>
<dbReference type="KEGG" id="psoj:PHYSODRAFT_454146"/>
<dbReference type="Gene3D" id="3.30.60.30">
    <property type="match status" value="2"/>
</dbReference>
<dbReference type="Proteomes" id="UP000002640">
    <property type="component" value="Unassembled WGS sequence"/>
</dbReference>
<dbReference type="InParanoid" id="G4ZFE0"/>
<feature type="non-terminal residue" evidence="5">
    <location>
        <position position="114"/>
    </location>
</feature>
<evidence type="ECO:0000313" key="6">
    <source>
        <dbReference type="Proteomes" id="UP000002640"/>
    </source>
</evidence>
<dbReference type="EMBL" id="JH159154">
    <property type="protein sequence ID" value="EGZ17029.1"/>
    <property type="molecule type" value="Genomic_DNA"/>
</dbReference>
<dbReference type="SMART" id="SM00280">
    <property type="entry name" value="KAZAL"/>
    <property type="match status" value="2"/>
</dbReference>
<dbReference type="GO" id="GO:0005576">
    <property type="term" value="C:extracellular region"/>
    <property type="evidence" value="ECO:0007669"/>
    <property type="project" value="TreeGrafter"/>
</dbReference>
<dbReference type="CDD" id="cd00104">
    <property type="entry name" value="KAZAL_FS"/>
    <property type="match status" value="2"/>
</dbReference>